<accession>A0AAX0BD39</accession>
<reference evidence="1" key="2">
    <citation type="journal article" date="2022" name="Nat. Biotechnol.">
        <title>Carbon-negative production of acetone and isopropanol by gas fermentation at industrial pilot scale.</title>
        <authorList>
            <person name="Liew F.E."/>
            <person name="Nogle R."/>
            <person name="Abdalla T."/>
            <person name="Rasor B.J."/>
            <person name="Canter C."/>
            <person name="Jensen R.O."/>
            <person name="Wang L."/>
            <person name="Strutz J."/>
            <person name="Chirania P."/>
            <person name="De Tissera S."/>
            <person name="Mueller A.P."/>
            <person name="Ruan Z."/>
            <person name="Gao A."/>
            <person name="Tran L."/>
            <person name="Engle N.L."/>
            <person name="Bromley J.C."/>
            <person name="Daniell J."/>
            <person name="Conrado R."/>
            <person name="Tschaplinski T.J."/>
            <person name="Giannone R.J."/>
            <person name="Hettich R.L."/>
            <person name="Karim A.S."/>
            <person name="Simpson S.D."/>
            <person name="Brown S.D."/>
            <person name="Leang C."/>
            <person name="Jewett M.C."/>
            <person name="Kopke M."/>
        </authorList>
    </citation>
    <scope>NUCLEOTIDE SEQUENCE</scope>
    <source>
        <strain evidence="1">DJ080</strain>
    </source>
</reference>
<protein>
    <submittedName>
        <fullName evidence="1">Uncharacterized protein</fullName>
    </submittedName>
</protein>
<dbReference type="Proteomes" id="UP001193748">
    <property type="component" value="Unassembled WGS sequence"/>
</dbReference>
<evidence type="ECO:0000313" key="1">
    <source>
        <dbReference type="EMBL" id="NRT92348.1"/>
    </source>
</evidence>
<dbReference type="AlphaFoldDB" id="A0AAX0BD39"/>
<dbReference type="RefSeq" id="WP_173712494.1">
    <property type="nucleotide sequence ID" value="NZ_JABSWW010000002.1"/>
</dbReference>
<name>A0AAX0BD39_CLOBE</name>
<evidence type="ECO:0000313" key="2">
    <source>
        <dbReference type="Proteomes" id="UP001193748"/>
    </source>
</evidence>
<sequence>MNTKNLFKLYYIAWHQRNKTREYSKFGCLENNLEQYENILLKSDIDEYISNYKDSPYLDIWEKVCTKKKDYFINILYQNSYHIVEYTSNLLFYLSSENITNFFEYNGADFIFNGDNMEPSLIKTYKNLLLICQKLDKQLYKTILKHIIKNTKTVKLNAPKLKSLWNSLNVDSTNGKVYLTDDCYAQLKRYSNNQNISNEIDDFFSTLIYLEIHKNIKK</sequence>
<comment type="caution">
    <text evidence="1">The sequence shown here is derived from an EMBL/GenBank/DDBJ whole genome shotgun (WGS) entry which is preliminary data.</text>
</comment>
<reference evidence="1" key="1">
    <citation type="submission" date="2020-05" db="EMBL/GenBank/DDBJ databases">
        <authorList>
            <person name="Brown S."/>
            <person name="Huntemann M."/>
            <person name="Clum A."/>
            <person name="Spunde A."/>
            <person name="Palaniappan K."/>
            <person name="Ritter S."/>
            <person name="Mikhailova N."/>
            <person name="Chen I.-M."/>
            <person name="Stamatis D."/>
            <person name="Reddy T."/>
            <person name="O'Malley R."/>
            <person name="Daum C."/>
            <person name="Shapiro N."/>
            <person name="Ivanova N."/>
            <person name="Kyrpides N."/>
            <person name="Woyke T."/>
        </authorList>
    </citation>
    <scope>NUCLEOTIDE SEQUENCE</scope>
    <source>
        <strain evidence="1">DJ080</strain>
    </source>
</reference>
<organism evidence="1 2">
    <name type="scientific">Clostridium beijerinckii</name>
    <name type="common">Clostridium MP</name>
    <dbReference type="NCBI Taxonomy" id="1520"/>
    <lineage>
        <taxon>Bacteria</taxon>
        <taxon>Bacillati</taxon>
        <taxon>Bacillota</taxon>
        <taxon>Clostridia</taxon>
        <taxon>Eubacteriales</taxon>
        <taxon>Clostridiaceae</taxon>
        <taxon>Clostridium</taxon>
    </lineage>
</organism>
<proteinExistence type="predicted"/>
<dbReference type="EMBL" id="JABSWW010000002">
    <property type="protein sequence ID" value="NRT92348.1"/>
    <property type="molecule type" value="Genomic_DNA"/>
</dbReference>
<gene>
    <name evidence="1" type="ORF">B0H41_006169</name>
</gene>